<accession>A0A0R1ES71</accession>
<evidence type="ECO:0000256" key="1">
    <source>
        <dbReference type="ARBA" id="ARBA00023015"/>
    </source>
</evidence>
<keyword evidence="2" id="KW-0238">DNA-binding</keyword>
<evidence type="ECO:0000313" key="6">
    <source>
        <dbReference type="Proteomes" id="UP000051984"/>
    </source>
</evidence>
<dbReference type="eggNOG" id="COG1349">
    <property type="taxonomic scope" value="Bacteria"/>
</dbReference>
<dbReference type="InterPro" id="IPR001034">
    <property type="entry name" value="DeoR_HTH"/>
</dbReference>
<dbReference type="Pfam" id="PF00455">
    <property type="entry name" value="DeoRC"/>
    <property type="match status" value="1"/>
</dbReference>
<evidence type="ECO:0000256" key="2">
    <source>
        <dbReference type="ARBA" id="ARBA00023125"/>
    </source>
</evidence>
<feature type="domain" description="HTH deoR-type" evidence="4">
    <location>
        <begin position="9"/>
        <end position="64"/>
    </location>
</feature>
<dbReference type="AlphaFoldDB" id="A0A0R1ES71"/>
<name>A0A0R1ES71_LACZE</name>
<dbReference type="Proteomes" id="UP000051984">
    <property type="component" value="Unassembled WGS sequence"/>
</dbReference>
<sequence length="273" mass="30098">MKKVTSMLRKERIDAMQAYISDVKTASMKELEDKFDIAPSTLRRDLASLIAAGTVKKVYGGVTDNTTTPSTKGNALTVYSERQLAAPNEKRQIGRAAAQLIEPEDLIFIDSGTTTAEMGGFLPTDFPFTLVTNNLQIINQAAPLANIKLVIIGMNFDRRTQSFTGIDDMNIFSRFNIGKAFMAATGISLTRGLSNSEYNEYLIKAEIFKKAHRKILLIDQSKFGRVSLLTYGALQDIDAIVTYGNVDAKYCDFLTENNVQLINAKTQQAVSPS</sequence>
<dbReference type="Pfam" id="PF08220">
    <property type="entry name" value="HTH_DeoR"/>
    <property type="match status" value="1"/>
</dbReference>
<dbReference type="PATRIC" id="fig|1423816.3.peg.1822"/>
<keyword evidence="3" id="KW-0804">Transcription</keyword>
<proteinExistence type="predicted"/>
<dbReference type="InterPro" id="IPR018356">
    <property type="entry name" value="Tscrpt_reg_HTH_DeoR_CS"/>
</dbReference>
<dbReference type="PROSITE" id="PS51000">
    <property type="entry name" value="HTH_DEOR_2"/>
    <property type="match status" value="1"/>
</dbReference>
<organism evidence="5 6">
    <name type="scientific">Lacticaseibacillus zeae DSM 20178 = KCTC 3804</name>
    <dbReference type="NCBI Taxonomy" id="1423816"/>
    <lineage>
        <taxon>Bacteria</taxon>
        <taxon>Bacillati</taxon>
        <taxon>Bacillota</taxon>
        <taxon>Bacilli</taxon>
        <taxon>Lactobacillales</taxon>
        <taxon>Lactobacillaceae</taxon>
        <taxon>Lacticaseibacillus</taxon>
    </lineage>
</organism>
<dbReference type="PRINTS" id="PR00037">
    <property type="entry name" value="HTHLACR"/>
</dbReference>
<keyword evidence="1" id="KW-0805">Transcription regulation</keyword>
<dbReference type="EMBL" id="AZCT01000021">
    <property type="protein sequence ID" value="KRK10625.1"/>
    <property type="molecule type" value="Genomic_DNA"/>
</dbReference>
<dbReference type="PANTHER" id="PTHR30363">
    <property type="entry name" value="HTH-TYPE TRANSCRIPTIONAL REGULATOR SRLR-RELATED"/>
    <property type="match status" value="1"/>
</dbReference>
<dbReference type="SUPFAM" id="SSF100950">
    <property type="entry name" value="NagB/RpiA/CoA transferase-like"/>
    <property type="match status" value="1"/>
</dbReference>
<evidence type="ECO:0000259" key="4">
    <source>
        <dbReference type="PROSITE" id="PS51000"/>
    </source>
</evidence>
<evidence type="ECO:0000313" key="5">
    <source>
        <dbReference type="EMBL" id="KRK10625.1"/>
    </source>
</evidence>
<gene>
    <name evidence="5" type="ORF">FD51_GL001749</name>
</gene>
<reference evidence="5 6" key="1">
    <citation type="journal article" date="2015" name="Genome Announc.">
        <title>Expanding the biotechnology potential of lactobacilli through comparative genomics of 213 strains and associated genera.</title>
        <authorList>
            <person name="Sun Z."/>
            <person name="Harris H.M."/>
            <person name="McCann A."/>
            <person name="Guo C."/>
            <person name="Argimon S."/>
            <person name="Zhang W."/>
            <person name="Yang X."/>
            <person name="Jeffery I.B."/>
            <person name="Cooney J.C."/>
            <person name="Kagawa T.F."/>
            <person name="Liu W."/>
            <person name="Song Y."/>
            <person name="Salvetti E."/>
            <person name="Wrobel A."/>
            <person name="Rasinkangas P."/>
            <person name="Parkhill J."/>
            <person name="Rea M.C."/>
            <person name="O'Sullivan O."/>
            <person name="Ritari J."/>
            <person name="Douillard F.P."/>
            <person name="Paul Ross R."/>
            <person name="Yang R."/>
            <person name="Briner A.E."/>
            <person name="Felis G.E."/>
            <person name="de Vos W.M."/>
            <person name="Barrangou R."/>
            <person name="Klaenhammer T.R."/>
            <person name="Caufield P.W."/>
            <person name="Cui Y."/>
            <person name="Zhang H."/>
            <person name="O'Toole P.W."/>
        </authorList>
    </citation>
    <scope>NUCLEOTIDE SEQUENCE [LARGE SCALE GENOMIC DNA]</scope>
    <source>
        <strain evidence="5 6">DSM 20178</strain>
    </source>
</reference>
<protein>
    <submittedName>
        <fullName evidence="5">DeoR family transcriptional regulator</fullName>
    </submittedName>
</protein>
<dbReference type="PANTHER" id="PTHR30363:SF60">
    <property type="entry name" value="HTH-TYPE TRANSCRIPTIONAL REGULATOR IOLR"/>
    <property type="match status" value="1"/>
</dbReference>
<dbReference type="InterPro" id="IPR037171">
    <property type="entry name" value="NagB/RpiA_transferase-like"/>
</dbReference>
<dbReference type="InterPro" id="IPR014036">
    <property type="entry name" value="DeoR-like_C"/>
</dbReference>
<dbReference type="SMART" id="SM00420">
    <property type="entry name" value="HTH_DEOR"/>
    <property type="match status" value="1"/>
</dbReference>
<evidence type="ECO:0000256" key="3">
    <source>
        <dbReference type="ARBA" id="ARBA00023163"/>
    </source>
</evidence>
<dbReference type="InterPro" id="IPR036390">
    <property type="entry name" value="WH_DNA-bd_sf"/>
</dbReference>
<dbReference type="SUPFAM" id="SSF46785">
    <property type="entry name" value="Winged helix' DNA-binding domain"/>
    <property type="match status" value="1"/>
</dbReference>
<dbReference type="PROSITE" id="PS00894">
    <property type="entry name" value="HTH_DEOR_1"/>
    <property type="match status" value="1"/>
</dbReference>
<dbReference type="GO" id="GO:0003700">
    <property type="term" value="F:DNA-binding transcription factor activity"/>
    <property type="evidence" value="ECO:0007669"/>
    <property type="project" value="InterPro"/>
</dbReference>
<dbReference type="GO" id="GO:0003677">
    <property type="term" value="F:DNA binding"/>
    <property type="evidence" value="ECO:0007669"/>
    <property type="project" value="UniProtKB-KW"/>
</dbReference>
<dbReference type="InterPro" id="IPR050313">
    <property type="entry name" value="Carb_Metab_HTH_regulators"/>
</dbReference>
<dbReference type="SMART" id="SM01134">
    <property type="entry name" value="DeoRC"/>
    <property type="match status" value="1"/>
</dbReference>
<comment type="caution">
    <text evidence="5">The sequence shown here is derived from an EMBL/GenBank/DDBJ whole genome shotgun (WGS) entry which is preliminary data.</text>
</comment>